<proteinExistence type="inferred from homology"/>
<reference evidence="2" key="1">
    <citation type="submission" date="2018-05" db="EMBL/GenBank/DDBJ databases">
        <authorList>
            <person name="Lanie J.A."/>
            <person name="Ng W.-L."/>
            <person name="Kazmierczak K.M."/>
            <person name="Andrzejewski T.M."/>
            <person name="Davidsen T.M."/>
            <person name="Wayne K.J."/>
            <person name="Tettelin H."/>
            <person name="Glass J.I."/>
            <person name="Rusch D."/>
            <person name="Podicherti R."/>
            <person name="Tsui H.-C.T."/>
            <person name="Winkler M.E."/>
        </authorList>
    </citation>
    <scope>NUCLEOTIDE SEQUENCE</scope>
</reference>
<evidence type="ECO:0000313" key="2">
    <source>
        <dbReference type="EMBL" id="SVB30982.1"/>
    </source>
</evidence>
<dbReference type="InterPro" id="IPR050259">
    <property type="entry name" value="SDR"/>
</dbReference>
<dbReference type="EMBL" id="UINC01036663">
    <property type="protein sequence ID" value="SVB30982.1"/>
    <property type="molecule type" value="Genomic_DNA"/>
</dbReference>
<dbReference type="SUPFAM" id="SSF51735">
    <property type="entry name" value="NAD(P)-binding Rossmann-fold domains"/>
    <property type="match status" value="1"/>
</dbReference>
<dbReference type="AlphaFoldDB" id="A0A382CYT1"/>
<gene>
    <name evidence="2" type="ORF">METZ01_LOCUS183836</name>
</gene>
<sequence>MDLALNGKTALVTGGSRGLGRQSALSLAAEGVNVAICGRTRQTLDIAVSEIEKNGVDAIGIEADVSDVKAMLYLHSEVESQLGPVDILVNNAGGSRARTDITETDLTDFKGTFDLNLFGGFELMKLVIPSMKKQKWGRIINIASIWGREYGGNISYMSAKAALIAATKHAAISLAKDGIL</sequence>
<dbReference type="Gene3D" id="3.40.50.720">
    <property type="entry name" value="NAD(P)-binding Rossmann-like Domain"/>
    <property type="match status" value="1"/>
</dbReference>
<organism evidence="2">
    <name type="scientific">marine metagenome</name>
    <dbReference type="NCBI Taxonomy" id="408172"/>
    <lineage>
        <taxon>unclassified sequences</taxon>
        <taxon>metagenomes</taxon>
        <taxon>ecological metagenomes</taxon>
    </lineage>
</organism>
<comment type="similarity">
    <text evidence="1">Belongs to the short-chain dehydrogenases/reductases (SDR) family.</text>
</comment>
<evidence type="ECO:0000256" key="1">
    <source>
        <dbReference type="ARBA" id="ARBA00006484"/>
    </source>
</evidence>
<dbReference type="InterPro" id="IPR036291">
    <property type="entry name" value="NAD(P)-bd_dom_sf"/>
</dbReference>
<dbReference type="PRINTS" id="PR00081">
    <property type="entry name" value="GDHRDH"/>
</dbReference>
<protein>
    <recommendedName>
        <fullName evidence="3">Short-chain dehydrogenase</fullName>
    </recommendedName>
</protein>
<name>A0A382CYT1_9ZZZZ</name>
<feature type="non-terminal residue" evidence="2">
    <location>
        <position position="180"/>
    </location>
</feature>
<dbReference type="CDD" id="cd05233">
    <property type="entry name" value="SDR_c"/>
    <property type="match status" value="1"/>
</dbReference>
<accession>A0A382CYT1</accession>
<dbReference type="PANTHER" id="PTHR42879">
    <property type="entry name" value="3-OXOACYL-(ACYL-CARRIER-PROTEIN) REDUCTASE"/>
    <property type="match status" value="1"/>
</dbReference>
<dbReference type="PRINTS" id="PR00080">
    <property type="entry name" value="SDRFAMILY"/>
</dbReference>
<dbReference type="InterPro" id="IPR002347">
    <property type="entry name" value="SDR_fam"/>
</dbReference>
<dbReference type="Pfam" id="PF00106">
    <property type="entry name" value="adh_short"/>
    <property type="match status" value="1"/>
</dbReference>
<evidence type="ECO:0008006" key="3">
    <source>
        <dbReference type="Google" id="ProtNLM"/>
    </source>
</evidence>
<dbReference type="PANTHER" id="PTHR42879:SF2">
    <property type="entry name" value="3-OXOACYL-[ACYL-CARRIER-PROTEIN] REDUCTASE FABG"/>
    <property type="match status" value="1"/>
</dbReference>